<accession>A0ACC2W958</accession>
<dbReference type="Proteomes" id="UP001227268">
    <property type="component" value="Unassembled WGS sequence"/>
</dbReference>
<proteinExistence type="predicted"/>
<organism evidence="1 2">
    <name type="scientific">Naganishia friedmannii</name>
    <dbReference type="NCBI Taxonomy" id="89922"/>
    <lineage>
        <taxon>Eukaryota</taxon>
        <taxon>Fungi</taxon>
        <taxon>Dikarya</taxon>
        <taxon>Basidiomycota</taxon>
        <taxon>Agaricomycotina</taxon>
        <taxon>Tremellomycetes</taxon>
        <taxon>Filobasidiales</taxon>
        <taxon>Filobasidiaceae</taxon>
        <taxon>Naganishia</taxon>
    </lineage>
</organism>
<evidence type="ECO:0000313" key="2">
    <source>
        <dbReference type="Proteomes" id="UP001227268"/>
    </source>
</evidence>
<evidence type="ECO:0000313" key="1">
    <source>
        <dbReference type="EMBL" id="KAJ9107622.1"/>
    </source>
</evidence>
<gene>
    <name evidence="1" type="ORF">QFC21_001082</name>
</gene>
<name>A0ACC2W958_9TREE</name>
<reference evidence="1" key="1">
    <citation type="submission" date="2023-04" db="EMBL/GenBank/DDBJ databases">
        <title>Draft Genome sequencing of Naganishia species isolated from polar environments using Oxford Nanopore Technology.</title>
        <authorList>
            <person name="Leo P."/>
            <person name="Venkateswaran K."/>
        </authorList>
    </citation>
    <scope>NUCLEOTIDE SEQUENCE</scope>
    <source>
        <strain evidence="1">MNA-CCFEE 5423</strain>
    </source>
</reference>
<keyword evidence="2" id="KW-1185">Reference proteome</keyword>
<dbReference type="EMBL" id="JASBWT010000002">
    <property type="protein sequence ID" value="KAJ9107622.1"/>
    <property type="molecule type" value="Genomic_DNA"/>
</dbReference>
<sequence>MSERPQNQPAANAPANTLQRGPIVSKCPEQMTQAKAGNDADLRAAKFGEMLSKVKQIVND</sequence>
<comment type="caution">
    <text evidence="1">The sequence shown here is derived from an EMBL/GenBank/DDBJ whole genome shotgun (WGS) entry which is preliminary data.</text>
</comment>
<protein>
    <submittedName>
        <fullName evidence="1">Uncharacterized protein</fullName>
    </submittedName>
</protein>